<name>A0A397UJD1_9GLOM</name>
<dbReference type="OrthoDB" id="2445951at2759"/>
<evidence type="ECO:0000313" key="2">
    <source>
        <dbReference type="Proteomes" id="UP000266673"/>
    </source>
</evidence>
<evidence type="ECO:0008006" key="3">
    <source>
        <dbReference type="Google" id="ProtNLM"/>
    </source>
</evidence>
<dbReference type="AlphaFoldDB" id="A0A397UJD1"/>
<protein>
    <recommendedName>
        <fullName evidence="3">SAP domain-containing protein</fullName>
    </recommendedName>
</protein>
<gene>
    <name evidence="1" type="ORF">C2G38_2206387</name>
</gene>
<keyword evidence="2" id="KW-1185">Reference proteome</keyword>
<sequence length="127" mass="14278">MVLVQDKNEVQEILPATLALESGVEYDLEESSHQGLKSTLDQLPVKMVKLLCNGEGLSEAEAKRDLIERLAGRVVNKSKRKERTDDSGQSNNVWIENDIGFVSRVFKKNFEKGMRVDEGDARTQESL</sequence>
<dbReference type="Proteomes" id="UP000266673">
    <property type="component" value="Unassembled WGS sequence"/>
</dbReference>
<accession>A0A397UJD1</accession>
<proteinExistence type="predicted"/>
<reference evidence="1 2" key="1">
    <citation type="submission" date="2018-06" db="EMBL/GenBank/DDBJ databases">
        <title>Comparative genomics reveals the genomic features of Rhizophagus irregularis, R. cerebriforme, R. diaphanum and Gigaspora rosea, and their symbiotic lifestyle signature.</title>
        <authorList>
            <person name="Morin E."/>
            <person name="San Clemente H."/>
            <person name="Chen E.C.H."/>
            <person name="De La Providencia I."/>
            <person name="Hainaut M."/>
            <person name="Kuo A."/>
            <person name="Kohler A."/>
            <person name="Murat C."/>
            <person name="Tang N."/>
            <person name="Roy S."/>
            <person name="Loubradou J."/>
            <person name="Henrissat B."/>
            <person name="Grigoriev I.V."/>
            <person name="Corradi N."/>
            <person name="Roux C."/>
            <person name="Martin F.M."/>
        </authorList>
    </citation>
    <scope>NUCLEOTIDE SEQUENCE [LARGE SCALE GENOMIC DNA]</scope>
    <source>
        <strain evidence="1 2">DAOM 194757</strain>
    </source>
</reference>
<organism evidence="1 2">
    <name type="scientific">Gigaspora rosea</name>
    <dbReference type="NCBI Taxonomy" id="44941"/>
    <lineage>
        <taxon>Eukaryota</taxon>
        <taxon>Fungi</taxon>
        <taxon>Fungi incertae sedis</taxon>
        <taxon>Mucoromycota</taxon>
        <taxon>Glomeromycotina</taxon>
        <taxon>Glomeromycetes</taxon>
        <taxon>Diversisporales</taxon>
        <taxon>Gigasporaceae</taxon>
        <taxon>Gigaspora</taxon>
    </lineage>
</organism>
<evidence type="ECO:0000313" key="1">
    <source>
        <dbReference type="EMBL" id="RIB10340.1"/>
    </source>
</evidence>
<comment type="caution">
    <text evidence="1">The sequence shown here is derived from an EMBL/GenBank/DDBJ whole genome shotgun (WGS) entry which is preliminary data.</text>
</comment>
<dbReference type="EMBL" id="QKWP01001262">
    <property type="protein sequence ID" value="RIB10340.1"/>
    <property type="molecule type" value="Genomic_DNA"/>
</dbReference>